<feature type="domain" description="HTH luxR-type" evidence="4">
    <location>
        <begin position="107"/>
        <end position="172"/>
    </location>
</feature>
<dbReference type="Pfam" id="PF08448">
    <property type="entry name" value="PAS_4"/>
    <property type="match status" value="1"/>
</dbReference>
<dbReference type="EMBL" id="JAIVFP010000001">
    <property type="protein sequence ID" value="MCI4683654.1"/>
    <property type="molecule type" value="Genomic_DNA"/>
</dbReference>
<evidence type="ECO:0000259" key="4">
    <source>
        <dbReference type="PROSITE" id="PS50043"/>
    </source>
</evidence>
<dbReference type="InterPro" id="IPR013656">
    <property type="entry name" value="PAS_4"/>
</dbReference>
<dbReference type="SUPFAM" id="SSF46894">
    <property type="entry name" value="C-terminal effector domain of the bipartite response regulators"/>
    <property type="match status" value="1"/>
</dbReference>
<keyword evidence="3" id="KW-0804">Transcription</keyword>
<keyword evidence="2" id="KW-0238">DNA-binding</keyword>
<dbReference type="InterPro" id="IPR000792">
    <property type="entry name" value="Tscrpt_reg_LuxR_C"/>
</dbReference>
<dbReference type="CDD" id="cd06170">
    <property type="entry name" value="LuxR_C_like"/>
    <property type="match status" value="1"/>
</dbReference>
<keyword evidence="1" id="KW-0805">Transcription regulation</keyword>
<reference evidence="6" key="1">
    <citation type="journal article" date="2022" name="ISME J.">
        <title>Identification of active gaseous-alkane degraders at natural gas seeps.</title>
        <authorList>
            <person name="Farhan Ul Haque M."/>
            <person name="Hernandez M."/>
            <person name="Crombie A.T."/>
            <person name="Murrell J.C."/>
        </authorList>
    </citation>
    <scope>NUCLEOTIDE SEQUENCE</scope>
    <source>
        <strain evidence="6">PC2</strain>
    </source>
</reference>
<evidence type="ECO:0000259" key="5">
    <source>
        <dbReference type="PROSITE" id="PS50112"/>
    </source>
</evidence>
<dbReference type="InterPro" id="IPR036388">
    <property type="entry name" value="WH-like_DNA-bd_sf"/>
</dbReference>
<dbReference type="PANTHER" id="PTHR44688">
    <property type="entry name" value="DNA-BINDING TRANSCRIPTIONAL ACTIVATOR DEVR_DOSR"/>
    <property type="match status" value="1"/>
</dbReference>
<feature type="domain" description="PAS" evidence="5">
    <location>
        <begin position="14"/>
        <end position="45"/>
    </location>
</feature>
<name>A0ABS9Z7L9_9HYPH</name>
<dbReference type="PROSITE" id="PS50112">
    <property type="entry name" value="PAS"/>
    <property type="match status" value="1"/>
</dbReference>
<dbReference type="Gene3D" id="3.30.450.20">
    <property type="entry name" value="PAS domain"/>
    <property type="match status" value="1"/>
</dbReference>
<dbReference type="Gene3D" id="1.10.10.10">
    <property type="entry name" value="Winged helix-like DNA-binding domain superfamily/Winged helix DNA-binding domain"/>
    <property type="match status" value="1"/>
</dbReference>
<evidence type="ECO:0000256" key="2">
    <source>
        <dbReference type="ARBA" id="ARBA00023125"/>
    </source>
</evidence>
<accession>A0ABS9Z7L9</accession>
<dbReference type="PROSITE" id="PS00622">
    <property type="entry name" value="HTH_LUXR_1"/>
    <property type="match status" value="1"/>
</dbReference>
<evidence type="ECO:0000256" key="1">
    <source>
        <dbReference type="ARBA" id="ARBA00023015"/>
    </source>
</evidence>
<dbReference type="PRINTS" id="PR00038">
    <property type="entry name" value="HTHLUXR"/>
</dbReference>
<dbReference type="Proteomes" id="UP001139104">
    <property type="component" value="Unassembled WGS sequence"/>
</dbReference>
<dbReference type="SUPFAM" id="SSF55785">
    <property type="entry name" value="PYP-like sensor domain (PAS domain)"/>
    <property type="match status" value="1"/>
</dbReference>
<evidence type="ECO:0000313" key="7">
    <source>
        <dbReference type="Proteomes" id="UP001139104"/>
    </source>
</evidence>
<dbReference type="RefSeq" id="WP_243067595.1">
    <property type="nucleotide sequence ID" value="NZ_JAIVFK010000072.1"/>
</dbReference>
<dbReference type="InterPro" id="IPR000014">
    <property type="entry name" value="PAS"/>
</dbReference>
<dbReference type="SMART" id="SM00421">
    <property type="entry name" value="HTH_LUXR"/>
    <property type="match status" value="1"/>
</dbReference>
<gene>
    <name evidence="6" type="ORF">K2U94_12895</name>
</gene>
<comment type="caution">
    <text evidence="6">The sequence shown here is derived from an EMBL/GenBank/DDBJ whole genome shotgun (WGS) entry which is preliminary data.</text>
</comment>
<protein>
    <submittedName>
        <fullName evidence="6">LuxR C-terminal-related transcriptional regulator</fullName>
    </submittedName>
</protein>
<proteinExistence type="predicted"/>
<dbReference type="CDD" id="cd00130">
    <property type="entry name" value="PAS"/>
    <property type="match status" value="1"/>
</dbReference>
<evidence type="ECO:0000313" key="6">
    <source>
        <dbReference type="EMBL" id="MCI4683654.1"/>
    </source>
</evidence>
<dbReference type="PROSITE" id="PS50043">
    <property type="entry name" value="HTH_LUXR_2"/>
    <property type="match status" value="1"/>
</dbReference>
<organism evidence="6 7">
    <name type="scientific">Candidatus Rhodoblastus alkanivorans</name>
    <dbReference type="NCBI Taxonomy" id="2954117"/>
    <lineage>
        <taxon>Bacteria</taxon>
        <taxon>Pseudomonadati</taxon>
        <taxon>Pseudomonadota</taxon>
        <taxon>Alphaproteobacteria</taxon>
        <taxon>Hyphomicrobiales</taxon>
        <taxon>Rhodoblastaceae</taxon>
        <taxon>Rhodoblastus</taxon>
    </lineage>
</organism>
<dbReference type="PANTHER" id="PTHR44688:SF16">
    <property type="entry name" value="DNA-BINDING TRANSCRIPTIONAL ACTIVATOR DEVR_DOSR"/>
    <property type="match status" value="1"/>
</dbReference>
<keyword evidence="7" id="KW-1185">Reference proteome</keyword>
<dbReference type="NCBIfam" id="TIGR00229">
    <property type="entry name" value="sensory_box"/>
    <property type="match status" value="1"/>
</dbReference>
<dbReference type="Pfam" id="PF00196">
    <property type="entry name" value="GerE"/>
    <property type="match status" value="1"/>
</dbReference>
<dbReference type="InterPro" id="IPR016032">
    <property type="entry name" value="Sig_transdc_resp-reg_C-effctor"/>
</dbReference>
<evidence type="ECO:0000256" key="3">
    <source>
        <dbReference type="ARBA" id="ARBA00023163"/>
    </source>
</evidence>
<sequence>MDAPIGIMILSNRRIMKVNAEIEELFGWSAAELEGQSIRVLYPSNFDYEKTGARWHRWLESRPRYEDERFMQHRNGEILWMRARGRTLTPQDPFQLMVWTFELVKDRRPTESALTLREREVMRRIVNGLTSKEIGRELGLSPRTIEVHRASIMRKLGVKNVAELITKIIVER</sequence>
<dbReference type="InterPro" id="IPR035965">
    <property type="entry name" value="PAS-like_dom_sf"/>
</dbReference>